<reference evidence="4 5" key="1">
    <citation type="journal article" date="2016" name="Nat. Commun.">
        <title>Thousands of microbial genomes shed light on interconnected biogeochemical processes in an aquifer system.</title>
        <authorList>
            <person name="Anantharaman K."/>
            <person name="Brown C.T."/>
            <person name="Hug L.A."/>
            <person name="Sharon I."/>
            <person name="Castelle C.J."/>
            <person name="Probst A.J."/>
            <person name="Thomas B.C."/>
            <person name="Singh A."/>
            <person name="Wilkins M.J."/>
            <person name="Karaoz U."/>
            <person name="Brodie E.L."/>
            <person name="Williams K.H."/>
            <person name="Hubbard S.S."/>
            <person name="Banfield J.F."/>
        </authorList>
    </citation>
    <scope>NUCLEOTIDE SEQUENCE [LARGE SCALE GENOMIC DNA]</scope>
</reference>
<evidence type="ECO:0000256" key="1">
    <source>
        <dbReference type="SAM" id="Coils"/>
    </source>
</evidence>
<evidence type="ECO:0000313" key="5">
    <source>
        <dbReference type="Proteomes" id="UP000178735"/>
    </source>
</evidence>
<protein>
    <submittedName>
        <fullName evidence="4">Uncharacterized protein</fullName>
    </submittedName>
</protein>
<sequence>MNISNEYKKLLKCAARGFLFMAAAAALVYPAGSFAARGPESEHSVRRMEARSASHAEGAHKSSFITKIDKFVKSGAPITAKRFERLKTEIFKLRERMNKRAEQIDKKIDELTKERARIKELLIDLATSEVEFYKIKIYSGNEKSAETEAAGGKIKPVQNSGSHK</sequence>
<evidence type="ECO:0000313" key="4">
    <source>
        <dbReference type="EMBL" id="OGM02562.1"/>
    </source>
</evidence>
<name>A0A1F7WIA8_9BACT</name>
<dbReference type="STRING" id="1817813.A2008_09450"/>
<gene>
    <name evidence="4" type="ORF">A2008_09450</name>
</gene>
<feature type="region of interest" description="Disordered" evidence="2">
    <location>
        <begin position="144"/>
        <end position="164"/>
    </location>
</feature>
<accession>A0A1F7WIA8</accession>
<keyword evidence="3" id="KW-0732">Signal</keyword>
<keyword evidence="1" id="KW-0175">Coiled coil</keyword>
<feature type="coiled-coil region" evidence="1">
    <location>
        <begin position="94"/>
        <end position="121"/>
    </location>
</feature>
<evidence type="ECO:0000256" key="3">
    <source>
        <dbReference type="SAM" id="SignalP"/>
    </source>
</evidence>
<feature type="chain" id="PRO_5009533437" evidence="3">
    <location>
        <begin position="36"/>
        <end position="164"/>
    </location>
</feature>
<comment type="caution">
    <text evidence="4">The sequence shown here is derived from an EMBL/GenBank/DDBJ whole genome shotgun (WGS) entry which is preliminary data.</text>
</comment>
<feature type="signal peptide" evidence="3">
    <location>
        <begin position="1"/>
        <end position="35"/>
    </location>
</feature>
<dbReference type="AlphaFoldDB" id="A0A1F7WIA8"/>
<organism evidence="4 5">
    <name type="scientific">Candidatus Wallbacteria bacterium GWC2_49_35</name>
    <dbReference type="NCBI Taxonomy" id="1817813"/>
    <lineage>
        <taxon>Bacteria</taxon>
        <taxon>Candidatus Walliibacteriota</taxon>
    </lineage>
</organism>
<dbReference type="Proteomes" id="UP000178735">
    <property type="component" value="Unassembled WGS sequence"/>
</dbReference>
<dbReference type="EMBL" id="MGFH01000206">
    <property type="protein sequence ID" value="OGM02562.1"/>
    <property type="molecule type" value="Genomic_DNA"/>
</dbReference>
<proteinExistence type="predicted"/>
<evidence type="ECO:0000256" key="2">
    <source>
        <dbReference type="SAM" id="MobiDB-lite"/>
    </source>
</evidence>